<dbReference type="InterPro" id="IPR053021">
    <property type="entry name" value="Chloroplast_ADK"/>
</dbReference>
<organism evidence="2 3">
    <name type="scientific">Tetradesmus obliquus</name>
    <name type="common">Green alga</name>
    <name type="synonym">Acutodesmus obliquus</name>
    <dbReference type="NCBI Taxonomy" id="3088"/>
    <lineage>
        <taxon>Eukaryota</taxon>
        <taxon>Viridiplantae</taxon>
        <taxon>Chlorophyta</taxon>
        <taxon>core chlorophytes</taxon>
        <taxon>Chlorophyceae</taxon>
        <taxon>CS clade</taxon>
        <taxon>Sphaeropleales</taxon>
        <taxon>Scenedesmaceae</taxon>
        <taxon>Tetradesmus</taxon>
    </lineage>
</organism>
<dbReference type="Proteomes" id="UP001244341">
    <property type="component" value="Chromosome 15b"/>
</dbReference>
<evidence type="ECO:0000259" key="1">
    <source>
        <dbReference type="Pfam" id="PF09353"/>
    </source>
</evidence>
<dbReference type="PANTHER" id="PTHR35509:SF5">
    <property type="entry name" value="SAP DOMAIN-CONTAINING PROTEIN"/>
    <property type="match status" value="1"/>
</dbReference>
<evidence type="ECO:0000313" key="3">
    <source>
        <dbReference type="Proteomes" id="UP001244341"/>
    </source>
</evidence>
<name>A0ABY8UNA1_TETOB</name>
<proteinExistence type="predicted"/>
<sequence>MVQQAAEAVQRAQAAGKQRQIVEVINPINEKANNFLATEAMDYPCSNMKEFETIVGVTKALLQQLTGAAAQIKVQRIDEGGIDGDLCAIVTAGDKQAVAVVWPTAEKLKQIKQLAEDKAMQLLLVVQPLWKTEGNLVSELGFGPWRKANEDFLATFERSYQLYEQRIGAPSSVDLRTGTRYASGAVLRVLRSFPGSWTVHVVSADGASQAVGGTANKPTYKEVEGLVDAARKAKMEIFKVAAEATSLDREAGILSAEEVEVAAAPGSGAFYSPAEVQAMDPKQIRRVLVNLGLPGAGTPVKLQQRCLAVAEAVAAGQSLNDAVEEARKLR</sequence>
<gene>
    <name evidence="2" type="ORF">OEZ85_001373</name>
</gene>
<dbReference type="Pfam" id="PF09353">
    <property type="entry name" value="DUF1995"/>
    <property type="match status" value="1"/>
</dbReference>
<protein>
    <recommendedName>
        <fullName evidence="1">DUF1995 domain-containing protein</fullName>
    </recommendedName>
</protein>
<dbReference type="InterPro" id="IPR018962">
    <property type="entry name" value="DUF1995"/>
</dbReference>
<feature type="domain" description="DUF1995" evidence="1">
    <location>
        <begin position="1"/>
        <end position="224"/>
    </location>
</feature>
<keyword evidence="3" id="KW-1185">Reference proteome</keyword>
<dbReference type="EMBL" id="CP126222">
    <property type="protein sequence ID" value="WIA23023.1"/>
    <property type="molecule type" value="Genomic_DNA"/>
</dbReference>
<reference evidence="2 3" key="1">
    <citation type="submission" date="2023-05" db="EMBL/GenBank/DDBJ databases">
        <title>A 100% complete, gapless, phased diploid assembly of the Scenedesmus obliquus UTEX 3031 genome.</title>
        <authorList>
            <person name="Biondi T.C."/>
            <person name="Hanschen E.R."/>
            <person name="Kwon T."/>
            <person name="Eng W."/>
            <person name="Kruse C.P.S."/>
            <person name="Koehler S.I."/>
            <person name="Kunde Y."/>
            <person name="Gleasner C.D."/>
            <person name="You Mak K.T."/>
            <person name="Polle J."/>
            <person name="Hovde B.T."/>
            <person name="Starkenburg S.R."/>
        </authorList>
    </citation>
    <scope>NUCLEOTIDE SEQUENCE [LARGE SCALE GENOMIC DNA]</scope>
    <source>
        <strain evidence="2 3">DOE0152z</strain>
    </source>
</reference>
<evidence type="ECO:0000313" key="2">
    <source>
        <dbReference type="EMBL" id="WIA23023.1"/>
    </source>
</evidence>
<accession>A0ABY8UNA1</accession>
<dbReference type="PANTHER" id="PTHR35509">
    <property type="entry name" value="DOMAIN PROTEIN, PUTATIVE (DUF1995)-RELATED"/>
    <property type="match status" value="1"/>
</dbReference>